<evidence type="ECO:0000256" key="1">
    <source>
        <dbReference type="SAM" id="Coils"/>
    </source>
</evidence>
<evidence type="ECO:0000313" key="3">
    <source>
        <dbReference type="Proteomes" id="UP000315995"/>
    </source>
</evidence>
<name>A0A4Y6Q4M3_PERCE</name>
<evidence type="ECO:0008006" key="4">
    <source>
        <dbReference type="Google" id="ProtNLM"/>
    </source>
</evidence>
<dbReference type="Proteomes" id="UP000315995">
    <property type="component" value="Chromosome"/>
</dbReference>
<accession>A0A5B8YID3</accession>
<proteinExistence type="predicted"/>
<evidence type="ECO:0000313" key="2">
    <source>
        <dbReference type="EMBL" id="QDG54935.1"/>
    </source>
</evidence>
<keyword evidence="3" id="KW-1185">Reference proteome</keyword>
<sequence length="69" mass="8102">MRDRAREVQERIEEGYHELEQRYDDARVQLRHANDSAVQFIRENPVVCLVGAVGIGYFVGRLASRRWLT</sequence>
<dbReference type="EMBL" id="CP041186">
    <property type="protein sequence ID" value="QDG54935.1"/>
    <property type="molecule type" value="Genomic_DNA"/>
</dbReference>
<feature type="coiled-coil region" evidence="1">
    <location>
        <begin position="2"/>
        <end position="36"/>
    </location>
</feature>
<gene>
    <name evidence="2" type="ORF">FIV42_21160</name>
</gene>
<dbReference type="OrthoDB" id="5519625at2"/>
<reference evidence="2 3" key="1">
    <citation type="submission" date="2019-06" db="EMBL/GenBank/DDBJ databases">
        <title>Persicimonas caeni gen. nov., sp. nov., a predatory bacterium isolated from solar saltern.</title>
        <authorList>
            <person name="Wang S."/>
        </authorList>
    </citation>
    <scope>NUCLEOTIDE SEQUENCE [LARGE SCALE GENOMIC DNA]</scope>
    <source>
        <strain evidence="2 3">YN101</strain>
    </source>
</reference>
<keyword evidence="1" id="KW-0175">Coiled coil</keyword>
<protein>
    <recommendedName>
        <fullName evidence="4">DUF883 family protein</fullName>
    </recommendedName>
</protein>
<dbReference type="AlphaFoldDB" id="A0A4Y6Q4M3"/>
<organism evidence="2 3">
    <name type="scientific">Persicimonas caeni</name>
    <dbReference type="NCBI Taxonomy" id="2292766"/>
    <lineage>
        <taxon>Bacteria</taxon>
        <taxon>Deltaproteobacteria</taxon>
        <taxon>Bradymonadales</taxon>
        <taxon>Bradymonadaceae</taxon>
        <taxon>Persicimonas</taxon>
    </lineage>
</organism>
<accession>A0A4Y6Q4M3</accession>